<dbReference type="InterPro" id="IPR036866">
    <property type="entry name" value="RibonucZ/Hydroxyglut_hydro"/>
</dbReference>
<dbReference type="PANTHER" id="PTHR43717:SF1">
    <property type="entry name" value="ANAEROBIC NITRIC OXIDE REDUCTASE FLAVORUBREDOXIN"/>
    <property type="match status" value="1"/>
</dbReference>
<dbReference type="InterPro" id="IPR001279">
    <property type="entry name" value="Metallo-B-lactamas"/>
</dbReference>
<dbReference type="PROSITE" id="PS50902">
    <property type="entry name" value="FLAVODOXIN_LIKE"/>
    <property type="match status" value="1"/>
</dbReference>
<dbReference type="Proteomes" id="UP000485484">
    <property type="component" value="Unassembled WGS sequence"/>
</dbReference>
<dbReference type="SMART" id="SM00849">
    <property type="entry name" value="Lactamase_B"/>
    <property type="match status" value="1"/>
</dbReference>
<dbReference type="AlphaFoldDB" id="A0A1V5MK09"/>
<accession>A0A1V5MK09</accession>
<dbReference type="InterPro" id="IPR016440">
    <property type="entry name" value="Rubredoxin-O_OxRdtase"/>
</dbReference>
<name>A0A1V5MK09_UNCT6</name>
<dbReference type="Pfam" id="PF00258">
    <property type="entry name" value="Flavodoxin_1"/>
    <property type="match status" value="1"/>
</dbReference>
<dbReference type="Gene3D" id="3.40.50.360">
    <property type="match status" value="1"/>
</dbReference>
<evidence type="ECO:0000256" key="1">
    <source>
        <dbReference type="ARBA" id="ARBA00007121"/>
    </source>
</evidence>
<reference evidence="3" key="1">
    <citation type="submission" date="2017-02" db="EMBL/GenBank/DDBJ databases">
        <title>Delving into the versatile metabolic prowess of the omnipresent phylum Bacteroidetes.</title>
        <authorList>
            <person name="Nobu M.K."/>
            <person name="Mei R."/>
            <person name="Narihiro T."/>
            <person name="Kuroda K."/>
            <person name="Liu W.-T."/>
        </authorList>
    </citation>
    <scope>NUCLEOTIDE SEQUENCE</scope>
    <source>
        <strain evidence="3">ADurb.Bin417</strain>
    </source>
</reference>
<gene>
    <name evidence="3" type="primary">fprA</name>
    <name evidence="3" type="ORF">BWY73_00278</name>
</gene>
<dbReference type="GO" id="GO:0016491">
    <property type="term" value="F:oxidoreductase activity"/>
    <property type="evidence" value="ECO:0007669"/>
    <property type="project" value="UniProtKB-KW"/>
</dbReference>
<organism evidence="3">
    <name type="scientific">candidate division TA06 bacterium ADurb.Bin417</name>
    <dbReference type="NCBI Taxonomy" id="1852828"/>
    <lineage>
        <taxon>Bacteria</taxon>
        <taxon>Bacteria division TA06</taxon>
    </lineage>
</organism>
<dbReference type="PIRSF" id="PIRSF005243">
    <property type="entry name" value="ROO"/>
    <property type="match status" value="1"/>
</dbReference>
<dbReference type="EC" id="1.-.-.-" evidence="3"/>
<proteinExistence type="inferred from homology"/>
<protein>
    <submittedName>
        <fullName evidence="3">Nitric oxide reductase</fullName>
        <ecNumber evidence="3">1.-.-.-</ecNumber>
    </submittedName>
</protein>
<dbReference type="SUPFAM" id="SSF52218">
    <property type="entry name" value="Flavoproteins"/>
    <property type="match status" value="1"/>
</dbReference>
<dbReference type="PANTHER" id="PTHR43717">
    <property type="entry name" value="ANAEROBIC NITRIC OXIDE REDUCTASE FLAVORUBREDOXIN"/>
    <property type="match status" value="1"/>
</dbReference>
<sequence length="404" mass="44488">MAGVPIGKDIYWVGAVDWNLRDFHGYRTGRGSSYNAYLILDEKKCLVDTVKSPFTGRLLENISALVKPGEIDYIISNHLELDHSGAILEILRHCPKARLLATGHWIEGAEKYFGPGLPVQPVKTGDTLSLGRRTLQFIEAPMLHWPDSLFTYLPEDGILLPNDAFGQHYAAGSRFDDEVPEAVLMEEAARYYANIIMPYSNLVAKMLGRIGEMKLDIRLIGPSHGLIWRRPEKILAAYRDWSSGRTREKAVVAYDTMWGSTALLAESIAEGLQSAGLETVVMPLKASNRSDVAAEVLEAAAVALGTPVLNNLPLPSVADLYTYLKGLRPRKKQWLAFGSYGWNREIIPRFAQEMKEAGFEMELPAVAARFRPDGGELAAARAAGVRLAGLAAGAVETEPKEKPE</sequence>
<dbReference type="GO" id="GO:0009055">
    <property type="term" value="F:electron transfer activity"/>
    <property type="evidence" value="ECO:0007669"/>
    <property type="project" value="InterPro"/>
</dbReference>
<dbReference type="InterPro" id="IPR008254">
    <property type="entry name" value="Flavodoxin/NO_synth"/>
</dbReference>
<dbReference type="CDD" id="cd07709">
    <property type="entry name" value="flavodiiron_proteins_MBL-fold"/>
    <property type="match status" value="1"/>
</dbReference>
<dbReference type="Gene3D" id="3.60.15.10">
    <property type="entry name" value="Ribonuclease Z/Hydroxyacylglutathione hydrolase-like"/>
    <property type="match status" value="1"/>
</dbReference>
<dbReference type="SUPFAM" id="SSF56281">
    <property type="entry name" value="Metallo-hydrolase/oxidoreductase"/>
    <property type="match status" value="1"/>
</dbReference>
<dbReference type="EMBL" id="MWAK01000020">
    <property type="protein sequence ID" value="OPZ93526.1"/>
    <property type="molecule type" value="Genomic_DNA"/>
</dbReference>
<comment type="caution">
    <text evidence="3">The sequence shown here is derived from an EMBL/GenBank/DDBJ whole genome shotgun (WGS) entry which is preliminary data.</text>
</comment>
<evidence type="ECO:0000313" key="3">
    <source>
        <dbReference type="EMBL" id="OPZ93526.1"/>
    </source>
</evidence>
<dbReference type="GO" id="GO:0010181">
    <property type="term" value="F:FMN binding"/>
    <property type="evidence" value="ECO:0007669"/>
    <property type="project" value="InterPro"/>
</dbReference>
<feature type="domain" description="Flavodoxin-like" evidence="2">
    <location>
        <begin position="250"/>
        <end position="388"/>
    </location>
</feature>
<keyword evidence="3" id="KW-0560">Oxidoreductase</keyword>
<comment type="similarity">
    <text evidence="1">In the N-terminal section; belongs to the zinc metallo-hydrolase group 3 family.</text>
</comment>
<dbReference type="GO" id="GO:0046872">
    <property type="term" value="F:metal ion binding"/>
    <property type="evidence" value="ECO:0007669"/>
    <property type="project" value="InterPro"/>
</dbReference>
<dbReference type="InterPro" id="IPR045761">
    <property type="entry name" value="ODP_dom"/>
</dbReference>
<dbReference type="Pfam" id="PF19583">
    <property type="entry name" value="ODP"/>
    <property type="match status" value="1"/>
</dbReference>
<evidence type="ECO:0000259" key="2">
    <source>
        <dbReference type="PROSITE" id="PS50902"/>
    </source>
</evidence>
<dbReference type="InterPro" id="IPR029039">
    <property type="entry name" value="Flavoprotein-like_sf"/>
</dbReference>